<evidence type="ECO:0000313" key="2">
    <source>
        <dbReference type="EMBL" id="KAF2890548.1"/>
    </source>
</evidence>
<dbReference type="AlphaFoldDB" id="A0A8K0G9Q9"/>
<keyword evidence="3" id="KW-1185">Reference proteome</keyword>
<feature type="domain" description="Reverse transcriptase" evidence="1">
    <location>
        <begin position="95"/>
        <end position="282"/>
    </location>
</feature>
<organism evidence="2 3">
    <name type="scientific">Ignelater luminosus</name>
    <name type="common">Cucubano</name>
    <name type="synonym">Pyrophorus luminosus</name>
    <dbReference type="NCBI Taxonomy" id="2038154"/>
    <lineage>
        <taxon>Eukaryota</taxon>
        <taxon>Metazoa</taxon>
        <taxon>Ecdysozoa</taxon>
        <taxon>Arthropoda</taxon>
        <taxon>Hexapoda</taxon>
        <taxon>Insecta</taxon>
        <taxon>Pterygota</taxon>
        <taxon>Neoptera</taxon>
        <taxon>Endopterygota</taxon>
        <taxon>Coleoptera</taxon>
        <taxon>Polyphaga</taxon>
        <taxon>Elateriformia</taxon>
        <taxon>Elateroidea</taxon>
        <taxon>Elateridae</taxon>
        <taxon>Agrypninae</taxon>
        <taxon>Pyrophorini</taxon>
        <taxon>Ignelater</taxon>
    </lineage>
</organism>
<evidence type="ECO:0000259" key="1">
    <source>
        <dbReference type="PROSITE" id="PS50878"/>
    </source>
</evidence>
<protein>
    <recommendedName>
        <fullName evidence="1">Reverse transcriptase domain-containing protein</fullName>
    </recommendedName>
</protein>
<dbReference type="PROSITE" id="PS50878">
    <property type="entry name" value="RT_POL"/>
    <property type="match status" value="1"/>
</dbReference>
<comment type="caution">
    <text evidence="2">The sequence shown here is derived from an EMBL/GenBank/DDBJ whole genome shotgun (WGS) entry which is preliminary data.</text>
</comment>
<dbReference type="Pfam" id="PF00078">
    <property type="entry name" value="RVT_1"/>
    <property type="match status" value="1"/>
</dbReference>
<gene>
    <name evidence="2" type="ORF">ILUMI_15624</name>
</gene>
<dbReference type="OrthoDB" id="6769832at2759"/>
<dbReference type="Proteomes" id="UP000801492">
    <property type="component" value="Unassembled WGS sequence"/>
</dbReference>
<dbReference type="PANTHER" id="PTHR19446">
    <property type="entry name" value="REVERSE TRANSCRIPTASES"/>
    <property type="match status" value="1"/>
</dbReference>
<accession>A0A8K0G9Q9</accession>
<dbReference type="InterPro" id="IPR000477">
    <property type="entry name" value="RT_dom"/>
</dbReference>
<sequence length="282" mass="32645">MYLTLLSAKENIIWKATKRFKKPTTQTPHLKNLTGFCLRSDKEEAEEFAQHLKKTFTPYTDEENIEIENFLNSPHQMSLHIEKFTKTEIKEDLNLLNNKKSAGYDLIDATIILIPKSGKPPDKINSCRPISLLPMISKFLEKLLLKKIRYDGPQDEWLPDHQFGFCHQHLTIQQCHRLINSFQSAPENKVFCYYQIFQSYLENRHFQTRIGDETSDIKQIRAGVPQGSVLGPFLYLLFTYNILSMEQSSISTFVDDTALLAFSDDPAMASSLLQRHLKLVEK</sequence>
<reference evidence="2" key="1">
    <citation type="submission" date="2019-08" db="EMBL/GenBank/DDBJ databases">
        <title>The genome of the North American firefly Photinus pyralis.</title>
        <authorList>
            <consortium name="Photinus pyralis genome working group"/>
            <person name="Fallon T.R."/>
            <person name="Sander Lower S.E."/>
            <person name="Weng J.-K."/>
        </authorList>
    </citation>
    <scope>NUCLEOTIDE SEQUENCE</scope>
    <source>
        <strain evidence="2">TRF0915ILg1</strain>
        <tissue evidence="2">Whole body</tissue>
    </source>
</reference>
<name>A0A8K0G9Q9_IGNLU</name>
<dbReference type="EMBL" id="VTPC01050282">
    <property type="protein sequence ID" value="KAF2890548.1"/>
    <property type="molecule type" value="Genomic_DNA"/>
</dbReference>
<proteinExistence type="predicted"/>
<evidence type="ECO:0000313" key="3">
    <source>
        <dbReference type="Proteomes" id="UP000801492"/>
    </source>
</evidence>